<reference evidence="2 3" key="1">
    <citation type="submission" date="2015-02" db="EMBL/GenBank/DDBJ databases">
        <title>Draft genome sequences of ten Microbacterium spp. with emphasis on heavy metal contaminated environments.</title>
        <authorList>
            <person name="Corretto E."/>
        </authorList>
    </citation>
    <scope>NUCLEOTIDE SEQUENCE [LARGE SCALE GENOMIC DNA]</scope>
    <source>
        <strain evidence="2 3">BEL163</strain>
    </source>
</reference>
<sequence>MGQLSYAGESQIVEIDDATLAHLRLVTVTKLRRGESFPLTLRTSRSGTETLWMHASIPVRFAVEEEIELQRPLLVKMMAAASSAHGLDLTDLELAPFLSAAPAMHAVA</sequence>
<feature type="domain" description="DUF7882" evidence="1">
    <location>
        <begin position="1"/>
        <end position="90"/>
    </location>
</feature>
<protein>
    <recommendedName>
        <fullName evidence="1">DUF7882 domain-containing protein</fullName>
    </recommendedName>
</protein>
<dbReference type="OrthoDB" id="5070979at2"/>
<organism evidence="2 3">
    <name type="scientific">Microbacterium oxydans</name>
    <dbReference type="NCBI Taxonomy" id="82380"/>
    <lineage>
        <taxon>Bacteria</taxon>
        <taxon>Bacillati</taxon>
        <taxon>Actinomycetota</taxon>
        <taxon>Actinomycetes</taxon>
        <taxon>Micrococcales</taxon>
        <taxon>Microbacteriaceae</taxon>
        <taxon>Microbacterium</taxon>
    </lineage>
</organism>
<dbReference type="Proteomes" id="UP000033725">
    <property type="component" value="Unassembled WGS sequence"/>
</dbReference>
<proteinExistence type="predicted"/>
<dbReference type="Pfam" id="PF25355">
    <property type="entry name" value="DUF7882"/>
    <property type="match status" value="1"/>
</dbReference>
<name>A0A0F0L092_9MICO</name>
<evidence type="ECO:0000313" key="2">
    <source>
        <dbReference type="EMBL" id="KJL26124.1"/>
    </source>
</evidence>
<gene>
    <name evidence="2" type="ORF">RN51_00344</name>
</gene>
<accession>A0A0F0L092</accession>
<dbReference type="InterPro" id="IPR057204">
    <property type="entry name" value="DUF7882"/>
</dbReference>
<dbReference type="EMBL" id="JYIV01000013">
    <property type="protein sequence ID" value="KJL26124.1"/>
    <property type="molecule type" value="Genomic_DNA"/>
</dbReference>
<dbReference type="PATRIC" id="fig|82380.10.peg.344"/>
<evidence type="ECO:0000313" key="3">
    <source>
        <dbReference type="Proteomes" id="UP000033725"/>
    </source>
</evidence>
<dbReference type="AlphaFoldDB" id="A0A0F0L092"/>
<comment type="caution">
    <text evidence="2">The sequence shown here is derived from an EMBL/GenBank/DDBJ whole genome shotgun (WGS) entry which is preliminary data.</text>
</comment>
<dbReference type="RefSeq" id="WP_045262314.1">
    <property type="nucleotide sequence ID" value="NZ_JYIV01000013.1"/>
</dbReference>
<evidence type="ECO:0000259" key="1">
    <source>
        <dbReference type="Pfam" id="PF25355"/>
    </source>
</evidence>